<accession>A0AAV2JMD5</accession>
<proteinExistence type="predicted"/>
<evidence type="ECO:0000313" key="1">
    <source>
        <dbReference type="EMBL" id="CAL1577780.1"/>
    </source>
</evidence>
<dbReference type="AlphaFoldDB" id="A0AAV2JMD5"/>
<sequence length="180" mass="18931">MLKPVVKPAEVAHLAPHSPSEPEVTPLDDSSSLGQISVRLLSPLYYLVMRRPLWLTQTTQHCVAPPAMGQDLWVVFFLSLSLRALTLLPLLRDAAVSLGPWSCAGGEPHTVVGGPVGTYVGLCGVSAALGNAFCSFCFPALQRDRAAPPAAVWRLPIITSTQILSPVSTGAAPPASTALD</sequence>
<keyword evidence="2" id="KW-1185">Reference proteome</keyword>
<reference evidence="1 2" key="1">
    <citation type="submission" date="2024-04" db="EMBL/GenBank/DDBJ databases">
        <authorList>
            <person name="Waldvogel A.-M."/>
            <person name="Schoenle A."/>
        </authorList>
    </citation>
    <scope>NUCLEOTIDE SEQUENCE [LARGE SCALE GENOMIC DNA]</scope>
</reference>
<protein>
    <submittedName>
        <fullName evidence="1">Uncharacterized protein</fullName>
    </submittedName>
</protein>
<organism evidence="1 2">
    <name type="scientific">Knipowitschia caucasica</name>
    <name type="common">Caucasian dwarf goby</name>
    <name type="synonym">Pomatoschistus caucasicus</name>
    <dbReference type="NCBI Taxonomy" id="637954"/>
    <lineage>
        <taxon>Eukaryota</taxon>
        <taxon>Metazoa</taxon>
        <taxon>Chordata</taxon>
        <taxon>Craniata</taxon>
        <taxon>Vertebrata</taxon>
        <taxon>Euteleostomi</taxon>
        <taxon>Actinopterygii</taxon>
        <taxon>Neopterygii</taxon>
        <taxon>Teleostei</taxon>
        <taxon>Neoteleostei</taxon>
        <taxon>Acanthomorphata</taxon>
        <taxon>Gobiaria</taxon>
        <taxon>Gobiiformes</taxon>
        <taxon>Gobioidei</taxon>
        <taxon>Gobiidae</taxon>
        <taxon>Gobiinae</taxon>
        <taxon>Knipowitschia</taxon>
    </lineage>
</organism>
<dbReference type="Proteomes" id="UP001497482">
    <property type="component" value="Chromosome 13"/>
</dbReference>
<gene>
    <name evidence="1" type="ORF">KC01_LOCUS9076</name>
</gene>
<name>A0AAV2JMD5_KNICA</name>
<dbReference type="EMBL" id="OZ035835">
    <property type="protein sequence ID" value="CAL1577780.1"/>
    <property type="molecule type" value="Genomic_DNA"/>
</dbReference>
<evidence type="ECO:0000313" key="2">
    <source>
        <dbReference type="Proteomes" id="UP001497482"/>
    </source>
</evidence>